<dbReference type="InterPro" id="IPR043519">
    <property type="entry name" value="NT_sf"/>
</dbReference>
<dbReference type="SUPFAM" id="SSF81301">
    <property type="entry name" value="Nucleotidyltransferase"/>
    <property type="match status" value="1"/>
</dbReference>
<dbReference type="InterPro" id="IPR052548">
    <property type="entry name" value="Type_VII_TA_antitoxin"/>
</dbReference>
<dbReference type="AlphaFoldDB" id="A0A098LHB9"/>
<keyword evidence="3" id="KW-1185">Reference proteome</keyword>
<dbReference type="Proteomes" id="UP000030185">
    <property type="component" value="Unassembled WGS sequence"/>
</dbReference>
<evidence type="ECO:0000259" key="1">
    <source>
        <dbReference type="PROSITE" id="PS50910"/>
    </source>
</evidence>
<dbReference type="RefSeq" id="WP_045465457.1">
    <property type="nucleotide sequence ID" value="NZ_BBLT01000006.1"/>
</dbReference>
<proteinExistence type="predicted"/>
<dbReference type="STRING" id="153721.MYP_3041"/>
<accession>A0A098LHB9</accession>
<dbReference type="Pfam" id="PF05168">
    <property type="entry name" value="HEPN"/>
    <property type="match status" value="1"/>
</dbReference>
<dbReference type="SMART" id="SM00748">
    <property type="entry name" value="HEPN"/>
    <property type="match status" value="1"/>
</dbReference>
<sequence length="284" mass="33663">MKISIDFLPAHKQEELIAVRDLIVDAFEPEMIILFGSYARNEWVEDRYVEGGITYEYKSDFDILVISRVELGPRRSNRWYKTEEAVKKLPLQTPVSLIHHGIKFVNKEIRKNSYFFTDILKEGILLYDTLNFQLAEPGILNEQQLKKQAKEDFEQWFGSACRFFESFQFNFEKQYYKEAAFLLHQATERLYTALLLVYTGYRPKTHDIQKLGEMAAQINERFKTVFPFADPENKARFELLKKAYIDARYQKTYAISKEDLEYLAKRVEVLRDLVKEVCEERGRV</sequence>
<dbReference type="CDD" id="cd05403">
    <property type="entry name" value="NT_KNTase_like"/>
    <property type="match status" value="1"/>
</dbReference>
<dbReference type="Gene3D" id="1.20.120.330">
    <property type="entry name" value="Nucleotidyltransferases domain 2"/>
    <property type="match status" value="1"/>
</dbReference>
<comment type="caution">
    <text evidence="2">The sequence shown here is derived from an EMBL/GenBank/DDBJ whole genome shotgun (WGS) entry which is preliminary data.</text>
</comment>
<dbReference type="eggNOG" id="COG1708">
    <property type="taxonomic scope" value="Bacteria"/>
</dbReference>
<dbReference type="PANTHER" id="PTHR33933">
    <property type="entry name" value="NUCLEOTIDYLTRANSFERASE"/>
    <property type="match status" value="1"/>
</dbReference>
<protein>
    <submittedName>
        <fullName evidence="2">HEPN domain-containing protein</fullName>
    </submittedName>
</protein>
<organism evidence="2 3">
    <name type="scientific">Sporocytophaga myxococcoides</name>
    <dbReference type="NCBI Taxonomy" id="153721"/>
    <lineage>
        <taxon>Bacteria</taxon>
        <taxon>Pseudomonadati</taxon>
        <taxon>Bacteroidota</taxon>
        <taxon>Cytophagia</taxon>
        <taxon>Cytophagales</taxon>
        <taxon>Cytophagaceae</taxon>
        <taxon>Sporocytophaga</taxon>
    </lineage>
</organism>
<dbReference type="EMBL" id="BBLT01000006">
    <property type="protein sequence ID" value="GAL85812.1"/>
    <property type="molecule type" value="Genomic_DNA"/>
</dbReference>
<dbReference type="eggNOG" id="COG2250">
    <property type="taxonomic scope" value="Bacteria"/>
</dbReference>
<reference evidence="2 3" key="1">
    <citation type="submission" date="2014-09" db="EMBL/GenBank/DDBJ databases">
        <title>Sporocytophaga myxococcoides PG-01 genome sequencing.</title>
        <authorList>
            <person name="Liu L."/>
            <person name="Gao P.J."/>
            <person name="Chen G.J."/>
            <person name="Wang L.S."/>
        </authorList>
    </citation>
    <scope>NUCLEOTIDE SEQUENCE [LARGE SCALE GENOMIC DNA]</scope>
    <source>
        <strain evidence="2 3">PG-01</strain>
    </source>
</reference>
<dbReference type="PROSITE" id="PS50910">
    <property type="entry name" value="HEPN"/>
    <property type="match status" value="1"/>
</dbReference>
<name>A0A098LHB9_9BACT</name>
<dbReference type="SUPFAM" id="SSF81593">
    <property type="entry name" value="Nucleotidyltransferase substrate binding subunit/domain"/>
    <property type="match status" value="1"/>
</dbReference>
<dbReference type="OrthoDB" id="1321649at2"/>
<evidence type="ECO:0000313" key="3">
    <source>
        <dbReference type="Proteomes" id="UP000030185"/>
    </source>
</evidence>
<feature type="domain" description="HEPN" evidence="1">
    <location>
        <begin position="157"/>
        <end position="277"/>
    </location>
</feature>
<evidence type="ECO:0000313" key="2">
    <source>
        <dbReference type="EMBL" id="GAL85812.1"/>
    </source>
</evidence>
<dbReference type="Gene3D" id="3.30.460.10">
    <property type="entry name" value="Beta Polymerase, domain 2"/>
    <property type="match status" value="1"/>
</dbReference>
<dbReference type="PANTHER" id="PTHR33933:SF1">
    <property type="entry name" value="PROTEIN ADENYLYLTRANSFERASE MNTA-RELATED"/>
    <property type="match status" value="1"/>
</dbReference>
<gene>
    <name evidence="2" type="ORF">MYP_3041</name>
</gene>
<dbReference type="InterPro" id="IPR007842">
    <property type="entry name" value="HEPN_dom"/>
</dbReference>